<name>A0A0B7KKF3_BIOOC</name>
<dbReference type="EMBL" id="CDPU01000344">
    <property type="protein sequence ID" value="CEO58113.1"/>
    <property type="molecule type" value="Genomic_DNA"/>
</dbReference>
<gene>
    <name evidence="2" type="ORF">BN869_000014171_1</name>
</gene>
<accession>A0A0B7KKF3</accession>
<sequence length="134" mass="15027">MYFIKPLFFFAVSCVVVAQLAAFDEADMSGRGLKGGEEVEMLSRRESADVAEAEYLAARDDYIAKRDLIRRHGTKAKGKFAKYGYGRCESNRNARKECEEYADMIGQTVRATSDILYSGSYIANPCMTEVYLGM</sequence>
<organism evidence="2">
    <name type="scientific">Bionectria ochroleuca</name>
    <name type="common">Gliocladium roseum</name>
    <dbReference type="NCBI Taxonomy" id="29856"/>
    <lineage>
        <taxon>Eukaryota</taxon>
        <taxon>Fungi</taxon>
        <taxon>Dikarya</taxon>
        <taxon>Ascomycota</taxon>
        <taxon>Pezizomycotina</taxon>
        <taxon>Sordariomycetes</taxon>
        <taxon>Hypocreomycetidae</taxon>
        <taxon>Hypocreales</taxon>
        <taxon>Bionectriaceae</taxon>
        <taxon>Clonostachys</taxon>
    </lineage>
</organism>
<feature type="chain" id="PRO_5002134740" evidence="1">
    <location>
        <begin position="23"/>
        <end position="134"/>
    </location>
</feature>
<dbReference type="AlphaFoldDB" id="A0A0B7KKF3"/>
<evidence type="ECO:0000256" key="1">
    <source>
        <dbReference type="SAM" id="SignalP"/>
    </source>
</evidence>
<evidence type="ECO:0000313" key="2">
    <source>
        <dbReference type="EMBL" id="CEO58113.1"/>
    </source>
</evidence>
<proteinExistence type="predicted"/>
<protein>
    <submittedName>
        <fullName evidence="2">Uncharacterized protein</fullName>
    </submittedName>
</protein>
<feature type="signal peptide" evidence="1">
    <location>
        <begin position="1"/>
        <end position="22"/>
    </location>
</feature>
<keyword evidence="1" id="KW-0732">Signal</keyword>
<reference evidence="2" key="1">
    <citation type="submission" date="2015-01" db="EMBL/GenBank/DDBJ databases">
        <authorList>
            <person name="Durling Mikael"/>
        </authorList>
    </citation>
    <scope>NUCLEOTIDE SEQUENCE</scope>
</reference>